<dbReference type="InterPro" id="IPR020556">
    <property type="entry name" value="Amidase_CS"/>
</dbReference>
<dbReference type="InterPro" id="IPR036439">
    <property type="entry name" value="Dockerin_dom_sf"/>
</dbReference>
<evidence type="ECO:0000313" key="4">
    <source>
        <dbReference type="Proteomes" id="UP000186235"/>
    </source>
</evidence>
<dbReference type="Gene3D" id="1.10.1330.10">
    <property type="entry name" value="Dockerin domain"/>
    <property type="match status" value="1"/>
</dbReference>
<keyword evidence="3" id="KW-0808">Transferase</keyword>
<dbReference type="EMBL" id="FTMI01000003">
    <property type="protein sequence ID" value="SIQ28988.1"/>
    <property type="molecule type" value="Genomic_DNA"/>
</dbReference>
<dbReference type="PROSITE" id="PS00018">
    <property type="entry name" value="EF_HAND_1"/>
    <property type="match status" value="1"/>
</dbReference>
<reference evidence="4" key="1">
    <citation type="submission" date="2017-01" db="EMBL/GenBank/DDBJ databases">
        <authorList>
            <person name="Varghese N."/>
            <person name="Submissions S."/>
        </authorList>
    </citation>
    <scope>NUCLEOTIDE SEQUENCE [LARGE SCALE GENOMIC DNA]</scope>
    <source>
        <strain evidence="4">3bp</strain>
    </source>
</reference>
<dbReference type="SUPFAM" id="SSF75304">
    <property type="entry name" value="Amidase signature (AS) enzymes"/>
    <property type="match status" value="1"/>
</dbReference>
<dbReference type="InterPro" id="IPR036928">
    <property type="entry name" value="AS_sf"/>
</dbReference>
<dbReference type="GO" id="GO:0016740">
    <property type="term" value="F:transferase activity"/>
    <property type="evidence" value="ECO:0007669"/>
    <property type="project" value="UniProtKB-KW"/>
</dbReference>
<dbReference type="InterPro" id="IPR018247">
    <property type="entry name" value="EF_Hand_1_Ca_BS"/>
</dbReference>
<dbReference type="PROSITE" id="PS00571">
    <property type="entry name" value="AMIDASES"/>
    <property type="match status" value="1"/>
</dbReference>
<name>A0A1N6RJB7_9MICO</name>
<dbReference type="AlphaFoldDB" id="A0A1N6RJB7"/>
<sequence length="642" mass="65524">MTGPLPRPDLSPAHRAPVPSKEPSVTTTHRRAATGGLAALTIGGLVLGVTTAPAATGAPSAEPAPLLAPYWTALDLTGDQQVTTDDLAVVAAALGATSADAVWDDVAPADTDEDGTITVTDLAAVSQRIVYDDGPFELVEASVLDMQAAMNAGTTTSVAITQEYLDRIAAYDTTLVDTGAGGRPLHSIISTSDVALEAAARADAVRATDGMTSLLLGVPVAVKDNYDTKDMPTTGGCGCWDDNRTTTDATMVEGLRADGAVILAKASLDEFAFGFASEFSSFQDAGTSTLVASPYVTSRTAGGSSGGTGAAVAANLAGLGLGTDTGGSIRVPSSYNQLVGVRPTVGLASRDGIIPLALSQDTGGPMARTVLDAAVALDAVAGVDAADPVTSRQEGEVPASYTQYLDEGALDGARIGYVPSMLGSNAATLRLWAQTRATLESLGATVVEVTPPTTWSPVLPNGFASVLSEGSGSTNEFKHDLDAYVATHLAPQVEARTLQGIVDSNRYVPSRRSTYVSRDAVTEETYQAWAGPEGSHTKVLAEGKVLVTAMLDDADLDALVYPSANPYGTIGTNLRLSPNTGLPAVTVPIGQAVATDGTVTGGGVNLELLGRDFDEGPLLGLAYALEQATQARTSPALYGPLG</sequence>
<dbReference type="Gene3D" id="3.90.1300.10">
    <property type="entry name" value="Amidase signature (AS) domain"/>
    <property type="match status" value="1"/>
</dbReference>
<feature type="domain" description="Amidase" evidence="2">
    <location>
        <begin position="160"/>
        <end position="549"/>
    </location>
</feature>
<dbReference type="Proteomes" id="UP000186235">
    <property type="component" value="Unassembled WGS sequence"/>
</dbReference>
<dbReference type="GO" id="GO:0000272">
    <property type="term" value="P:polysaccharide catabolic process"/>
    <property type="evidence" value="ECO:0007669"/>
    <property type="project" value="InterPro"/>
</dbReference>
<protein>
    <submittedName>
        <fullName evidence="3">Asp-tRNAAsn/Glu-tRNAGln amidotransferase A subunit</fullName>
    </submittedName>
</protein>
<proteinExistence type="predicted"/>
<gene>
    <name evidence="3" type="ORF">SAMN05518682_1968</name>
</gene>
<evidence type="ECO:0000259" key="2">
    <source>
        <dbReference type="Pfam" id="PF01425"/>
    </source>
</evidence>
<dbReference type="Pfam" id="PF01425">
    <property type="entry name" value="Amidase"/>
    <property type="match status" value="1"/>
</dbReference>
<keyword evidence="4" id="KW-1185">Reference proteome</keyword>
<dbReference type="PANTHER" id="PTHR42678">
    <property type="entry name" value="AMIDASE"/>
    <property type="match status" value="1"/>
</dbReference>
<feature type="region of interest" description="Disordered" evidence="1">
    <location>
        <begin position="1"/>
        <end position="30"/>
    </location>
</feature>
<accession>A0A1N6RJB7</accession>
<dbReference type="PANTHER" id="PTHR42678:SF34">
    <property type="entry name" value="OS04G0183300 PROTEIN"/>
    <property type="match status" value="1"/>
</dbReference>
<evidence type="ECO:0000313" key="3">
    <source>
        <dbReference type="EMBL" id="SIQ28988.1"/>
    </source>
</evidence>
<organism evidence="3 4">
    <name type="scientific">Cellulosimicrobium aquatile</name>
    <dbReference type="NCBI Taxonomy" id="1612203"/>
    <lineage>
        <taxon>Bacteria</taxon>
        <taxon>Bacillati</taxon>
        <taxon>Actinomycetota</taxon>
        <taxon>Actinomycetes</taxon>
        <taxon>Micrococcales</taxon>
        <taxon>Promicromonosporaceae</taxon>
        <taxon>Cellulosimicrobium</taxon>
    </lineage>
</organism>
<evidence type="ECO:0000256" key="1">
    <source>
        <dbReference type="SAM" id="MobiDB-lite"/>
    </source>
</evidence>
<dbReference type="InterPro" id="IPR023631">
    <property type="entry name" value="Amidase_dom"/>
</dbReference>